<gene>
    <name evidence="4" type="ORF">DMC30DRAFT_349528</name>
</gene>
<name>A0A5C5FZ24_9BASI</name>
<feature type="domain" description="VWFA" evidence="2">
    <location>
        <begin position="275"/>
        <end position="470"/>
    </location>
</feature>
<dbReference type="InterPro" id="IPR002035">
    <property type="entry name" value="VWF_A"/>
</dbReference>
<evidence type="ECO:0000259" key="2">
    <source>
        <dbReference type="PROSITE" id="PS50234"/>
    </source>
</evidence>
<proteinExistence type="predicted"/>
<dbReference type="Pfam" id="PF13768">
    <property type="entry name" value="VWA_3"/>
    <property type="match status" value="1"/>
</dbReference>
<dbReference type="Pfam" id="PF08487">
    <property type="entry name" value="VIT"/>
    <property type="match status" value="1"/>
</dbReference>
<evidence type="ECO:0000313" key="5">
    <source>
        <dbReference type="Proteomes" id="UP000311382"/>
    </source>
</evidence>
<evidence type="ECO:0000259" key="3">
    <source>
        <dbReference type="PROSITE" id="PS51468"/>
    </source>
</evidence>
<protein>
    <submittedName>
        <fullName evidence="4">von Willebrand factor type A domain-containing protein</fullName>
    </submittedName>
</protein>
<comment type="caution">
    <text evidence="4">The sequence shown here is derived from an EMBL/GenBank/DDBJ whole genome shotgun (WGS) entry which is preliminary data.</text>
</comment>
<dbReference type="OrthoDB" id="1729737at2759"/>
<dbReference type="Gene3D" id="3.40.50.410">
    <property type="entry name" value="von Willebrand factor, type A domain"/>
    <property type="match status" value="1"/>
</dbReference>
<dbReference type="SMART" id="SM00327">
    <property type="entry name" value="VWA"/>
    <property type="match status" value="1"/>
</dbReference>
<dbReference type="SMART" id="SM00609">
    <property type="entry name" value="VIT"/>
    <property type="match status" value="1"/>
</dbReference>
<dbReference type="PANTHER" id="PTHR45737:SF6">
    <property type="entry name" value="VON WILLEBRAND FACTOR A DOMAIN-CONTAINING PROTEIN 5A"/>
    <property type="match status" value="1"/>
</dbReference>
<dbReference type="EMBL" id="SOZI01000031">
    <property type="protein sequence ID" value="TNY22078.1"/>
    <property type="molecule type" value="Genomic_DNA"/>
</dbReference>
<reference evidence="4 5" key="1">
    <citation type="submission" date="2019-03" db="EMBL/GenBank/DDBJ databases">
        <title>Rhodosporidium diobovatum UCD-FST 08-225 genome sequencing, assembly, and annotation.</title>
        <authorList>
            <person name="Fakankun I.U."/>
            <person name="Fristensky B."/>
            <person name="Levin D.B."/>
        </authorList>
    </citation>
    <scope>NUCLEOTIDE SEQUENCE [LARGE SCALE GENOMIC DNA]</scope>
    <source>
        <strain evidence="4 5">UCD-FST 08-225</strain>
    </source>
</reference>
<sequence length="906" mass="94821">MHGLTCLVESLTHAIPLVRVTVQATLLDVSAKVHVQQEYKNDGPARSDCQYRFPVPARAAVCAFALRKEDGSKVVGVVKEKEEARISYDDAVKDGKLASLMEQDSPDTFRTSIGNLLPSERVIVELTYVTELTEGETGDSVRFHVPANVGCRYGDEPSTGKVAPPASTGDTFFSVDVKIESAAPISKVNCPSHAVSTELGPDPSLPDAANLPFANYARVTCRSNLALSSDFVVEITSTGLDRPRCVVERHPTQDSAAISLTVVPRFKLDELTGQEYVFLVDRSGSMGDWGSTAAGGRISLARKALVILLRALPSRDTVFNIVSFGSSHEVLWSKGSRAYNQNTLDEATRLVDSMEANMGATEIRTALDSVFKLRDSKRPTSVFVLTDGDAWDLDGVLDSVKSVVSAATPDAPLRVFSLGIGESASTAMVDSLARVGRGIAQYVSDGESFTGKTARLLRAARSPPILNARLDFGVAAETEAREPASDDFEVVEAPNEESNVLADKVQSVNLFDESVDPLEASNDKVPPPKPVELPPPAPVQLAPHTLHSLYPGSRLHAYGIVTPASLLPDKVTLRGELATGEQLALDVPLVEARSGDSPTSPPLLHAIAARRLIQELEDGSHVLTPPDTEGDLAARTVEAAVVRLGNQYSLASTHTSFVAVDEEDAKRGKVPKALVHIVEGSGGGMPRFGGGARAMPLMAMAMPAPGGAPPKALFRSRAAPAAFGAVPPPPAAPMAFAAPPPAPGGQALFGVATGSPAAVDAIGGPAAPAPAASSLAAWQASPPVSDPSSAPAADSAADSPPTAGASPDTLEQLARAQTFDGAFLPSALALLGPAAAPLDALPPSVRGHKSECVGVTLAVLAYMESSMAGGEEREAWEGMAEKASGWVALELEVGQEEVQRLVELLK</sequence>
<dbReference type="InterPro" id="IPR036465">
    <property type="entry name" value="vWFA_dom_sf"/>
</dbReference>
<dbReference type="SUPFAM" id="SSF53300">
    <property type="entry name" value="vWA-like"/>
    <property type="match status" value="1"/>
</dbReference>
<organism evidence="4 5">
    <name type="scientific">Rhodotorula diobovata</name>
    <dbReference type="NCBI Taxonomy" id="5288"/>
    <lineage>
        <taxon>Eukaryota</taxon>
        <taxon>Fungi</taxon>
        <taxon>Dikarya</taxon>
        <taxon>Basidiomycota</taxon>
        <taxon>Pucciniomycotina</taxon>
        <taxon>Microbotryomycetes</taxon>
        <taxon>Sporidiobolales</taxon>
        <taxon>Sporidiobolaceae</taxon>
        <taxon>Rhodotorula</taxon>
    </lineage>
</organism>
<feature type="domain" description="VIT" evidence="3">
    <location>
        <begin position="1"/>
        <end position="130"/>
    </location>
</feature>
<accession>A0A5C5FZ24</accession>
<dbReference type="InterPro" id="IPR013694">
    <property type="entry name" value="VIT"/>
</dbReference>
<dbReference type="AlphaFoldDB" id="A0A5C5FZ24"/>
<dbReference type="PROSITE" id="PS50234">
    <property type="entry name" value="VWFA"/>
    <property type="match status" value="1"/>
</dbReference>
<dbReference type="PANTHER" id="PTHR45737">
    <property type="entry name" value="VON WILLEBRAND FACTOR A DOMAIN-CONTAINING PROTEIN 5A"/>
    <property type="match status" value="1"/>
</dbReference>
<dbReference type="PROSITE" id="PS51468">
    <property type="entry name" value="VIT"/>
    <property type="match status" value="1"/>
</dbReference>
<dbReference type="STRING" id="5288.A0A5C5FZ24"/>
<evidence type="ECO:0000256" key="1">
    <source>
        <dbReference type="SAM" id="MobiDB-lite"/>
    </source>
</evidence>
<evidence type="ECO:0000313" key="4">
    <source>
        <dbReference type="EMBL" id="TNY22078.1"/>
    </source>
</evidence>
<feature type="region of interest" description="Disordered" evidence="1">
    <location>
        <begin position="777"/>
        <end position="807"/>
    </location>
</feature>
<keyword evidence="5" id="KW-1185">Reference proteome</keyword>
<dbReference type="Proteomes" id="UP000311382">
    <property type="component" value="Unassembled WGS sequence"/>
</dbReference>